<protein>
    <submittedName>
        <fullName evidence="2">Pentatricopeptide repeat (PPR) superfamily protein</fullName>
    </submittedName>
</protein>
<organism evidence="2 3">
    <name type="scientific">Striga asiatica</name>
    <name type="common">Asiatic witchweed</name>
    <name type="synonym">Buchnera asiatica</name>
    <dbReference type="NCBI Taxonomy" id="4170"/>
    <lineage>
        <taxon>Eukaryota</taxon>
        <taxon>Viridiplantae</taxon>
        <taxon>Streptophyta</taxon>
        <taxon>Embryophyta</taxon>
        <taxon>Tracheophyta</taxon>
        <taxon>Spermatophyta</taxon>
        <taxon>Magnoliopsida</taxon>
        <taxon>eudicotyledons</taxon>
        <taxon>Gunneridae</taxon>
        <taxon>Pentapetalae</taxon>
        <taxon>asterids</taxon>
        <taxon>lamiids</taxon>
        <taxon>Lamiales</taxon>
        <taxon>Orobanchaceae</taxon>
        <taxon>Buchnereae</taxon>
        <taxon>Striga</taxon>
    </lineage>
</organism>
<accession>A0A5A7Q777</accession>
<dbReference type="AlphaFoldDB" id="A0A5A7Q777"/>
<keyword evidence="3" id="KW-1185">Reference proteome</keyword>
<dbReference type="OrthoDB" id="185373at2759"/>
<evidence type="ECO:0000313" key="2">
    <source>
        <dbReference type="EMBL" id="GER40317.1"/>
    </source>
</evidence>
<proteinExistence type="predicted"/>
<sequence length="189" mass="21901">MFSPPPLLHRNRPPDRPNPRRRHSKQTSRLRSYPPQPNPHLDIRKRLSGPEINPSTPLPVAEIHRPPENPPPPLPIRQRNLKQETTNRKTGSLILGPAAHRDPKLLNLGLEKALEFFYWVENRFGFRHDEWTCREVAIVLTKGNRMNLLWDFLKNMSRRRHDLVTTSTMTCLVKTLGDQGLANEALSRV</sequence>
<reference evidence="3" key="1">
    <citation type="journal article" date="2019" name="Curr. Biol.">
        <title>Genome Sequence of Striga asiatica Provides Insight into the Evolution of Plant Parasitism.</title>
        <authorList>
            <person name="Yoshida S."/>
            <person name="Kim S."/>
            <person name="Wafula E.K."/>
            <person name="Tanskanen J."/>
            <person name="Kim Y.M."/>
            <person name="Honaas L."/>
            <person name="Yang Z."/>
            <person name="Spallek T."/>
            <person name="Conn C.E."/>
            <person name="Ichihashi Y."/>
            <person name="Cheong K."/>
            <person name="Cui S."/>
            <person name="Der J.P."/>
            <person name="Gundlach H."/>
            <person name="Jiao Y."/>
            <person name="Hori C."/>
            <person name="Ishida J.K."/>
            <person name="Kasahara H."/>
            <person name="Kiba T."/>
            <person name="Kim M.S."/>
            <person name="Koo N."/>
            <person name="Laohavisit A."/>
            <person name="Lee Y.H."/>
            <person name="Lumba S."/>
            <person name="McCourt P."/>
            <person name="Mortimer J.C."/>
            <person name="Mutuku J.M."/>
            <person name="Nomura T."/>
            <person name="Sasaki-Sekimoto Y."/>
            <person name="Seto Y."/>
            <person name="Wang Y."/>
            <person name="Wakatake T."/>
            <person name="Sakakibara H."/>
            <person name="Demura T."/>
            <person name="Yamaguchi S."/>
            <person name="Yoneyama K."/>
            <person name="Manabe R.I."/>
            <person name="Nelson D.C."/>
            <person name="Schulman A.H."/>
            <person name="Timko M.P."/>
            <person name="dePamphilis C.W."/>
            <person name="Choi D."/>
            <person name="Shirasu K."/>
        </authorList>
    </citation>
    <scope>NUCLEOTIDE SEQUENCE [LARGE SCALE GENOMIC DNA]</scope>
    <source>
        <strain evidence="3">cv. UVA1</strain>
    </source>
</reference>
<dbReference type="InterPro" id="IPR011990">
    <property type="entry name" value="TPR-like_helical_dom_sf"/>
</dbReference>
<name>A0A5A7Q777_STRAF</name>
<comment type="caution">
    <text evidence="2">The sequence shown here is derived from an EMBL/GenBank/DDBJ whole genome shotgun (WGS) entry which is preliminary data.</text>
</comment>
<feature type="region of interest" description="Disordered" evidence="1">
    <location>
        <begin position="1"/>
        <end position="78"/>
    </location>
</feature>
<feature type="compositionally biased region" description="Basic residues" evidence="1">
    <location>
        <begin position="19"/>
        <end position="28"/>
    </location>
</feature>
<evidence type="ECO:0000313" key="3">
    <source>
        <dbReference type="Proteomes" id="UP000325081"/>
    </source>
</evidence>
<dbReference type="Proteomes" id="UP000325081">
    <property type="component" value="Unassembled WGS sequence"/>
</dbReference>
<evidence type="ECO:0000256" key="1">
    <source>
        <dbReference type="SAM" id="MobiDB-lite"/>
    </source>
</evidence>
<dbReference type="Gene3D" id="1.25.40.10">
    <property type="entry name" value="Tetratricopeptide repeat domain"/>
    <property type="match status" value="1"/>
</dbReference>
<dbReference type="EMBL" id="BKCP01005849">
    <property type="protein sequence ID" value="GER40317.1"/>
    <property type="molecule type" value="Genomic_DNA"/>
</dbReference>
<gene>
    <name evidence="2" type="ORF">STAS_16981</name>
</gene>